<comment type="caution">
    <text evidence="2">The sequence shown here is derived from an EMBL/GenBank/DDBJ whole genome shotgun (WGS) entry which is preliminary data.</text>
</comment>
<feature type="region of interest" description="Disordered" evidence="1">
    <location>
        <begin position="1"/>
        <end position="20"/>
    </location>
</feature>
<dbReference type="OrthoDB" id="10397505at2759"/>
<dbReference type="AlphaFoldDB" id="A0A2P5BIZ2"/>
<gene>
    <name evidence="2" type="ORF">PanWU01x14_234510</name>
</gene>
<sequence length="90" mass="9772">MYTQTEATEDDEKLTGPEESREIQGCCASLYLALIGSGGVCLCVCEGGSKVTKSPTETRKEEESSLGILGFAIFILHQNHCIASFQFYPC</sequence>
<dbReference type="EMBL" id="JXTB01000271">
    <property type="protein sequence ID" value="PON48748.1"/>
    <property type="molecule type" value="Genomic_DNA"/>
</dbReference>
<dbReference type="Proteomes" id="UP000237105">
    <property type="component" value="Unassembled WGS sequence"/>
</dbReference>
<evidence type="ECO:0000256" key="1">
    <source>
        <dbReference type="SAM" id="MobiDB-lite"/>
    </source>
</evidence>
<organism evidence="2 3">
    <name type="scientific">Parasponia andersonii</name>
    <name type="common">Sponia andersonii</name>
    <dbReference type="NCBI Taxonomy" id="3476"/>
    <lineage>
        <taxon>Eukaryota</taxon>
        <taxon>Viridiplantae</taxon>
        <taxon>Streptophyta</taxon>
        <taxon>Embryophyta</taxon>
        <taxon>Tracheophyta</taxon>
        <taxon>Spermatophyta</taxon>
        <taxon>Magnoliopsida</taxon>
        <taxon>eudicotyledons</taxon>
        <taxon>Gunneridae</taxon>
        <taxon>Pentapetalae</taxon>
        <taxon>rosids</taxon>
        <taxon>fabids</taxon>
        <taxon>Rosales</taxon>
        <taxon>Cannabaceae</taxon>
        <taxon>Parasponia</taxon>
    </lineage>
</organism>
<accession>A0A2P5BIZ2</accession>
<proteinExistence type="predicted"/>
<evidence type="ECO:0000313" key="3">
    <source>
        <dbReference type="Proteomes" id="UP000237105"/>
    </source>
</evidence>
<reference evidence="3" key="1">
    <citation type="submission" date="2016-06" db="EMBL/GenBank/DDBJ databases">
        <title>Parallel loss of symbiosis genes in relatives of nitrogen-fixing non-legume Parasponia.</title>
        <authorList>
            <person name="Van Velzen R."/>
            <person name="Holmer R."/>
            <person name="Bu F."/>
            <person name="Rutten L."/>
            <person name="Van Zeijl A."/>
            <person name="Liu W."/>
            <person name="Santuari L."/>
            <person name="Cao Q."/>
            <person name="Sharma T."/>
            <person name="Shen D."/>
            <person name="Roswanjaya Y."/>
            <person name="Wardhani T."/>
            <person name="Kalhor M.S."/>
            <person name="Jansen J."/>
            <person name="Van den Hoogen J."/>
            <person name="Gungor B."/>
            <person name="Hartog M."/>
            <person name="Hontelez J."/>
            <person name="Verver J."/>
            <person name="Yang W.-C."/>
            <person name="Schijlen E."/>
            <person name="Repin R."/>
            <person name="Schilthuizen M."/>
            <person name="Schranz E."/>
            <person name="Heidstra R."/>
            <person name="Miyata K."/>
            <person name="Fedorova E."/>
            <person name="Kohlen W."/>
            <person name="Bisseling T."/>
            <person name="Smit S."/>
            <person name="Geurts R."/>
        </authorList>
    </citation>
    <scope>NUCLEOTIDE SEQUENCE [LARGE SCALE GENOMIC DNA]</scope>
    <source>
        <strain evidence="3">cv. WU1-14</strain>
    </source>
</reference>
<keyword evidence="3" id="KW-1185">Reference proteome</keyword>
<protein>
    <submittedName>
        <fullName evidence="2">Uncharacterized protein</fullName>
    </submittedName>
</protein>
<name>A0A2P5BIZ2_PARAD</name>
<evidence type="ECO:0000313" key="2">
    <source>
        <dbReference type="EMBL" id="PON48748.1"/>
    </source>
</evidence>